<keyword evidence="2" id="KW-0732">Signal</keyword>
<dbReference type="AlphaFoldDB" id="A0A8K0UTJ3"/>
<evidence type="ECO:0000256" key="2">
    <source>
        <dbReference type="SAM" id="SignalP"/>
    </source>
</evidence>
<feature type="compositionally biased region" description="Low complexity" evidence="1">
    <location>
        <begin position="150"/>
        <end position="184"/>
    </location>
</feature>
<evidence type="ECO:0000313" key="3">
    <source>
        <dbReference type="EMBL" id="KAH8102248.1"/>
    </source>
</evidence>
<dbReference type="OrthoDB" id="2802667at2759"/>
<evidence type="ECO:0000256" key="1">
    <source>
        <dbReference type="SAM" id="MobiDB-lite"/>
    </source>
</evidence>
<feature type="region of interest" description="Disordered" evidence="1">
    <location>
        <begin position="133"/>
        <end position="190"/>
    </location>
</feature>
<feature type="compositionally biased region" description="Low complexity" evidence="1">
    <location>
        <begin position="236"/>
        <end position="251"/>
    </location>
</feature>
<comment type="caution">
    <text evidence="3">The sequence shown here is derived from an EMBL/GenBank/DDBJ whole genome shotgun (WGS) entry which is preliminary data.</text>
</comment>
<reference evidence="3" key="1">
    <citation type="journal article" date="2021" name="New Phytol.">
        <title>Evolutionary innovations through gain and loss of genes in the ectomycorrhizal Boletales.</title>
        <authorList>
            <person name="Wu G."/>
            <person name="Miyauchi S."/>
            <person name="Morin E."/>
            <person name="Kuo A."/>
            <person name="Drula E."/>
            <person name="Varga T."/>
            <person name="Kohler A."/>
            <person name="Feng B."/>
            <person name="Cao Y."/>
            <person name="Lipzen A."/>
            <person name="Daum C."/>
            <person name="Hundley H."/>
            <person name="Pangilinan J."/>
            <person name="Johnson J."/>
            <person name="Barry K."/>
            <person name="LaButti K."/>
            <person name="Ng V."/>
            <person name="Ahrendt S."/>
            <person name="Min B."/>
            <person name="Choi I.G."/>
            <person name="Park H."/>
            <person name="Plett J.M."/>
            <person name="Magnuson J."/>
            <person name="Spatafora J.W."/>
            <person name="Nagy L.G."/>
            <person name="Henrissat B."/>
            <person name="Grigoriev I.V."/>
            <person name="Yang Z.L."/>
            <person name="Xu J."/>
            <person name="Martin F.M."/>
        </authorList>
    </citation>
    <scope>NUCLEOTIDE SEQUENCE</scope>
    <source>
        <strain evidence="3">KKN 215</strain>
    </source>
</reference>
<organism evidence="3 4">
    <name type="scientific">Cristinia sonorae</name>
    <dbReference type="NCBI Taxonomy" id="1940300"/>
    <lineage>
        <taxon>Eukaryota</taxon>
        <taxon>Fungi</taxon>
        <taxon>Dikarya</taxon>
        <taxon>Basidiomycota</taxon>
        <taxon>Agaricomycotina</taxon>
        <taxon>Agaricomycetes</taxon>
        <taxon>Agaricomycetidae</taxon>
        <taxon>Agaricales</taxon>
        <taxon>Pleurotineae</taxon>
        <taxon>Stephanosporaceae</taxon>
        <taxon>Cristinia</taxon>
    </lineage>
</organism>
<keyword evidence="4" id="KW-1185">Reference proteome</keyword>
<protein>
    <submittedName>
        <fullName evidence="3">Uncharacterized protein</fullName>
    </submittedName>
</protein>
<dbReference type="Proteomes" id="UP000813824">
    <property type="component" value="Unassembled WGS sequence"/>
</dbReference>
<dbReference type="EMBL" id="JAEVFJ010000010">
    <property type="protein sequence ID" value="KAH8102248.1"/>
    <property type="molecule type" value="Genomic_DNA"/>
</dbReference>
<gene>
    <name evidence="3" type="ORF">BXZ70DRAFT_906212</name>
</gene>
<accession>A0A8K0UTJ3</accession>
<evidence type="ECO:0000313" key="4">
    <source>
        <dbReference type="Proteomes" id="UP000813824"/>
    </source>
</evidence>
<sequence length="322" mass="32370">MSLSIFLLWAACFLSFVLGAPAPIDNATLLQNGLDAQALNAEFLALSVNDACTSGQMACIDGGPALCQSGSWQVQKCSDSRECFAVPSIKERGTSLVCTSYANALSLIDASGAKGGITPANAAAATVPLPTMTAAASTPPSSATPPPPAANVTPTVTKDASPTSITPPSSVAAPAAATISPPQSNNDDPTKSVVTVTVTVSATPTITIPPVTTTISPAEAALLLSSANVRGALTKAPSPSSASVTSSSCTPAPTPQIQANVEHIADSHTAVVTSASVVSVVAPTPSATLVAGATRYDRRVVLLSKLRRAQGSLQTSPRKRRT</sequence>
<feature type="signal peptide" evidence="2">
    <location>
        <begin position="1"/>
        <end position="19"/>
    </location>
</feature>
<proteinExistence type="predicted"/>
<feature type="region of interest" description="Disordered" evidence="1">
    <location>
        <begin position="234"/>
        <end position="255"/>
    </location>
</feature>
<name>A0A8K0UTJ3_9AGAR</name>
<feature type="chain" id="PRO_5035480392" evidence="2">
    <location>
        <begin position="20"/>
        <end position="322"/>
    </location>
</feature>